<evidence type="ECO:0000256" key="9">
    <source>
        <dbReference type="ARBA" id="ARBA00022723"/>
    </source>
</evidence>
<keyword evidence="11 18" id="KW-0863">Zinc-finger</keyword>
<dbReference type="InterPro" id="IPR001841">
    <property type="entry name" value="Znf_RING"/>
</dbReference>
<proteinExistence type="inferred from homology"/>
<evidence type="ECO:0000256" key="6">
    <source>
        <dbReference type="ARBA" id="ARBA00019422"/>
    </source>
</evidence>
<comment type="subunit">
    <text evidence="18">Component of the Smc5-Smc6 complex.</text>
</comment>
<keyword evidence="9 18" id="KW-0479">Metal-binding</keyword>
<dbReference type="GO" id="GO:0000724">
    <property type="term" value="P:double-strand break repair via homologous recombination"/>
    <property type="evidence" value="ECO:0007669"/>
    <property type="project" value="TreeGrafter"/>
</dbReference>
<keyword evidence="14" id="KW-0832">Ubl conjugation</keyword>
<evidence type="ECO:0000256" key="13">
    <source>
        <dbReference type="ARBA" id="ARBA00022833"/>
    </source>
</evidence>
<dbReference type="Gene3D" id="3.30.40.10">
    <property type="entry name" value="Zinc/RING finger domain, C3HC4 (zinc finger)"/>
    <property type="match status" value="1"/>
</dbReference>
<dbReference type="Proteomes" id="UP000008820">
    <property type="component" value="Chromosome 2"/>
</dbReference>
<evidence type="ECO:0000256" key="14">
    <source>
        <dbReference type="ARBA" id="ARBA00022843"/>
    </source>
</evidence>
<dbReference type="OrthoDB" id="185455at2759"/>
<dbReference type="EnsemblMetazoa" id="AAEL011715-RA">
    <property type="protein sequence ID" value="AAEL011715-PA"/>
    <property type="gene ID" value="AAEL011715"/>
</dbReference>
<dbReference type="GO" id="GO:0030915">
    <property type="term" value="C:Smc5-Smc6 complex"/>
    <property type="evidence" value="ECO:0007669"/>
    <property type="project" value="UniProtKB-UniRule"/>
</dbReference>
<reference evidence="19 20" key="1">
    <citation type="submission" date="2017-06" db="EMBL/GenBank/DDBJ databases">
        <title>Aedes aegypti genome working group (AGWG) sequencing and assembly.</title>
        <authorList>
            <consortium name="Aedes aegypti Genome Working Group (AGWG)"/>
            <person name="Matthews B.J."/>
        </authorList>
    </citation>
    <scope>NUCLEOTIDE SEQUENCE [LARGE SCALE GENOMIC DNA]</scope>
    <source>
        <strain evidence="19 20">LVP_AGWG</strain>
    </source>
</reference>
<dbReference type="AlphaFoldDB" id="A0A1S4FU51"/>
<dbReference type="InterPro" id="IPR002219">
    <property type="entry name" value="PKC_DAG/PE"/>
</dbReference>
<evidence type="ECO:0000256" key="7">
    <source>
        <dbReference type="ARBA" id="ARBA00022454"/>
    </source>
</evidence>
<keyword evidence="7" id="KW-0158">Chromosome</keyword>
<dbReference type="PROSITE" id="PS50089">
    <property type="entry name" value="ZF_RING_2"/>
    <property type="match status" value="1"/>
</dbReference>
<keyword evidence="13 18" id="KW-0862">Zinc</keyword>
<keyword evidence="17 18" id="KW-0539">Nucleus</keyword>
<dbReference type="Pfam" id="PF08746">
    <property type="entry name" value="zf-RING-like"/>
    <property type="match status" value="1"/>
</dbReference>
<dbReference type="InterPro" id="IPR014857">
    <property type="entry name" value="Nse1_RING_C4HC3-type"/>
</dbReference>
<dbReference type="InParanoid" id="A0A1S4FU51"/>
<dbReference type="InterPro" id="IPR036388">
    <property type="entry name" value="WH-like_DNA-bd_sf"/>
</dbReference>
<accession>A0A1S4FU51</accession>
<evidence type="ECO:0000256" key="3">
    <source>
        <dbReference type="ARBA" id="ARBA00004286"/>
    </source>
</evidence>
<evidence type="ECO:0000313" key="20">
    <source>
        <dbReference type="Proteomes" id="UP000008820"/>
    </source>
</evidence>
<evidence type="ECO:0000256" key="2">
    <source>
        <dbReference type="ARBA" id="ARBA00004123"/>
    </source>
</evidence>
<evidence type="ECO:0000256" key="8">
    <source>
        <dbReference type="ARBA" id="ARBA00022679"/>
    </source>
</evidence>
<name>A0A1S4FU51_AEDAE</name>
<sequence>MSSTTAYSNVHRGFLQACVLHSTITVDEALKVLIHLTTKYAPDEPTPEEEQLLEVVAEINNRISRYDQRLIRLEYDPTQTVYYVFANLSDTPLDRVQKTYTEAELGFFRLILHELAGTEGHSMGQIDCLNLTSKVVAGGGGRSTLSKRRAEELIKEWLSIGYLAQTKKDLGFGPRTMVEFDRYLLNNFPDHIAKCRLCKEVLFYGVKCNECPEMLHKSCMKKYLQRLKKCPACNKIWKASLE</sequence>
<dbReference type="VEuPathDB" id="VectorBase:AAEL011715"/>
<evidence type="ECO:0000256" key="11">
    <source>
        <dbReference type="ARBA" id="ARBA00022771"/>
    </source>
</evidence>
<dbReference type="InterPro" id="IPR011513">
    <property type="entry name" value="Nse1"/>
</dbReference>
<dbReference type="FunCoup" id="A0A1S4FU51">
    <property type="interactions" value="1158"/>
</dbReference>
<evidence type="ECO:0000256" key="5">
    <source>
        <dbReference type="ARBA" id="ARBA00012483"/>
    </source>
</evidence>
<evidence type="ECO:0000256" key="1">
    <source>
        <dbReference type="ARBA" id="ARBA00000900"/>
    </source>
</evidence>
<gene>
    <name evidence="19" type="primary">5575241</name>
</gene>
<keyword evidence="10 18" id="KW-0227">DNA damage</keyword>
<dbReference type="PROSITE" id="PS50081">
    <property type="entry name" value="ZF_DAG_PE_2"/>
    <property type="match status" value="1"/>
</dbReference>
<keyword evidence="12 18" id="KW-0833">Ubl conjugation pathway</keyword>
<evidence type="ECO:0000256" key="18">
    <source>
        <dbReference type="RuleBase" id="RU368018"/>
    </source>
</evidence>
<dbReference type="InterPro" id="IPR046349">
    <property type="entry name" value="C1-like_sf"/>
</dbReference>
<keyword evidence="20" id="KW-1185">Reference proteome</keyword>
<dbReference type="GO" id="GO:0061630">
    <property type="term" value="F:ubiquitin protein ligase activity"/>
    <property type="evidence" value="ECO:0007669"/>
    <property type="project" value="UniProtKB-EC"/>
</dbReference>
<evidence type="ECO:0000313" key="19">
    <source>
        <dbReference type="EnsemblMetazoa" id="AAEL011715-PA"/>
    </source>
</evidence>
<dbReference type="Pfam" id="PF07574">
    <property type="entry name" value="SMC_Nse1"/>
    <property type="match status" value="1"/>
</dbReference>
<organism evidence="19 20">
    <name type="scientific">Aedes aegypti</name>
    <name type="common">Yellowfever mosquito</name>
    <name type="synonym">Culex aegypti</name>
    <dbReference type="NCBI Taxonomy" id="7159"/>
    <lineage>
        <taxon>Eukaryota</taxon>
        <taxon>Metazoa</taxon>
        <taxon>Ecdysozoa</taxon>
        <taxon>Arthropoda</taxon>
        <taxon>Hexapoda</taxon>
        <taxon>Insecta</taxon>
        <taxon>Pterygota</taxon>
        <taxon>Neoptera</taxon>
        <taxon>Endopterygota</taxon>
        <taxon>Diptera</taxon>
        <taxon>Nematocera</taxon>
        <taxon>Culicoidea</taxon>
        <taxon>Culicidae</taxon>
        <taxon>Culicinae</taxon>
        <taxon>Aedini</taxon>
        <taxon>Aedes</taxon>
        <taxon>Stegomyia</taxon>
    </lineage>
</organism>
<dbReference type="SUPFAM" id="SSF57889">
    <property type="entry name" value="Cysteine-rich domain"/>
    <property type="match status" value="1"/>
</dbReference>
<dbReference type="Gene3D" id="3.90.1150.220">
    <property type="match status" value="1"/>
</dbReference>
<dbReference type="Gene3D" id="1.10.10.10">
    <property type="entry name" value="Winged helix-like DNA-binding domain superfamily/Winged helix DNA-binding domain"/>
    <property type="match status" value="1"/>
</dbReference>
<dbReference type="InterPro" id="IPR013083">
    <property type="entry name" value="Znf_RING/FYVE/PHD"/>
</dbReference>
<reference evidence="19" key="2">
    <citation type="submission" date="2020-05" db="UniProtKB">
        <authorList>
            <consortium name="EnsemblMetazoa"/>
        </authorList>
    </citation>
    <scope>IDENTIFICATION</scope>
    <source>
        <strain evidence="19">LVP_AGWG</strain>
    </source>
</reference>
<dbReference type="GO" id="GO:0005634">
    <property type="term" value="C:nucleus"/>
    <property type="evidence" value="ECO:0007669"/>
    <property type="project" value="UniProtKB-SubCell"/>
</dbReference>
<keyword evidence="8 18" id="KW-0808">Transferase</keyword>
<dbReference type="GO" id="GO:0008270">
    <property type="term" value="F:zinc ion binding"/>
    <property type="evidence" value="ECO:0007669"/>
    <property type="project" value="UniProtKB-KW"/>
</dbReference>
<evidence type="ECO:0000256" key="17">
    <source>
        <dbReference type="ARBA" id="ARBA00023242"/>
    </source>
</evidence>
<dbReference type="PANTHER" id="PTHR20973:SF0">
    <property type="entry name" value="NON-STRUCTURAL MAINTENANCE OF CHROMOSOMES ELEMENT 1 HOMOLOG"/>
    <property type="match status" value="1"/>
</dbReference>
<keyword evidence="16 18" id="KW-0234">DNA repair</keyword>
<protein>
    <recommendedName>
        <fullName evidence="6 18">Non-structural maintenance of chromosomes element 1 homolog</fullName>
        <ecNumber evidence="5 18">2.3.2.27</ecNumber>
    </recommendedName>
</protein>
<dbReference type="EC" id="2.3.2.27" evidence="5 18"/>
<comment type="catalytic activity">
    <reaction evidence="1 18">
        <text>S-ubiquitinyl-[E2 ubiquitin-conjugating enzyme]-L-cysteine + [acceptor protein]-L-lysine = [E2 ubiquitin-conjugating enzyme]-L-cysteine + N(6)-ubiquitinyl-[acceptor protein]-L-lysine.</text>
        <dbReference type="EC" id="2.3.2.27"/>
    </reaction>
</comment>
<evidence type="ECO:0000256" key="10">
    <source>
        <dbReference type="ARBA" id="ARBA00022763"/>
    </source>
</evidence>
<evidence type="ECO:0000256" key="16">
    <source>
        <dbReference type="ARBA" id="ARBA00023204"/>
    </source>
</evidence>
<comment type="subcellular location">
    <subcellularLocation>
        <location evidence="3">Chromosome</location>
    </subcellularLocation>
    <subcellularLocation>
        <location evidence="2 18">Nucleus</location>
    </subcellularLocation>
</comment>
<comment type="similarity">
    <text evidence="4 18">Belongs to the NSE1 family.</text>
</comment>
<keyword evidence="15 18" id="KW-0233">DNA recombination</keyword>
<evidence type="ECO:0000256" key="4">
    <source>
        <dbReference type="ARBA" id="ARBA00010258"/>
    </source>
</evidence>
<evidence type="ECO:0000256" key="12">
    <source>
        <dbReference type="ARBA" id="ARBA00022786"/>
    </source>
</evidence>
<dbReference type="PANTHER" id="PTHR20973">
    <property type="entry name" value="NON-SMC ELEMENT 1-RELATED"/>
    <property type="match status" value="1"/>
</dbReference>
<evidence type="ECO:0000256" key="15">
    <source>
        <dbReference type="ARBA" id="ARBA00023172"/>
    </source>
</evidence>